<name>A0ACC0EV95_9BASI</name>
<evidence type="ECO:0000313" key="2">
    <source>
        <dbReference type="Proteomes" id="UP001060170"/>
    </source>
</evidence>
<sequence length="68" mass="8107">MIVIEKANKAISTILKSAMHIELKQSWMDETMIKNEYEIERRRRSRRNEFDLEGRAEREVGSKAKKAR</sequence>
<dbReference type="EMBL" id="CM045866">
    <property type="protein sequence ID" value="KAI7961272.1"/>
    <property type="molecule type" value="Genomic_DNA"/>
</dbReference>
<reference evidence="2" key="1">
    <citation type="journal article" date="2018" name="BMC Genomics">
        <title>Genomic insights into host adaptation between the wheat stripe rust pathogen (Puccinia striiformis f. sp. tritici) and the barley stripe rust pathogen (Puccinia striiformis f. sp. hordei).</title>
        <authorList>
            <person name="Xia C."/>
            <person name="Wang M."/>
            <person name="Yin C."/>
            <person name="Cornejo O.E."/>
            <person name="Hulbert S.H."/>
            <person name="Chen X."/>
        </authorList>
    </citation>
    <scope>NUCLEOTIDE SEQUENCE [LARGE SCALE GENOMIC DNA]</scope>
    <source>
        <strain evidence="2">93-210</strain>
    </source>
</reference>
<reference evidence="2" key="2">
    <citation type="journal article" date="2018" name="Mol. Plant Microbe Interact.">
        <title>Genome sequence resources for the wheat stripe rust pathogen (Puccinia striiformis f. sp. tritici) and the barley stripe rust pathogen (Puccinia striiformis f. sp. hordei).</title>
        <authorList>
            <person name="Xia C."/>
            <person name="Wang M."/>
            <person name="Yin C."/>
            <person name="Cornejo O.E."/>
            <person name="Hulbert S.H."/>
            <person name="Chen X."/>
        </authorList>
    </citation>
    <scope>NUCLEOTIDE SEQUENCE [LARGE SCALE GENOMIC DNA]</scope>
    <source>
        <strain evidence="2">93-210</strain>
    </source>
</reference>
<proteinExistence type="predicted"/>
<keyword evidence="2" id="KW-1185">Reference proteome</keyword>
<reference evidence="1 2" key="3">
    <citation type="journal article" date="2022" name="Microbiol. Spectr.">
        <title>Folding features and dynamics of 3D genome architecture in plant fungal pathogens.</title>
        <authorList>
            <person name="Xia C."/>
        </authorList>
    </citation>
    <scope>NUCLEOTIDE SEQUENCE [LARGE SCALE GENOMIC DNA]</scope>
    <source>
        <strain evidence="1 2">93-210</strain>
    </source>
</reference>
<accession>A0ACC0EV95</accession>
<gene>
    <name evidence="1" type="ORF">MJO28_001761</name>
</gene>
<organism evidence="1 2">
    <name type="scientific">Puccinia striiformis f. sp. tritici</name>
    <dbReference type="NCBI Taxonomy" id="168172"/>
    <lineage>
        <taxon>Eukaryota</taxon>
        <taxon>Fungi</taxon>
        <taxon>Dikarya</taxon>
        <taxon>Basidiomycota</taxon>
        <taxon>Pucciniomycotina</taxon>
        <taxon>Pucciniomycetes</taxon>
        <taxon>Pucciniales</taxon>
        <taxon>Pucciniaceae</taxon>
        <taxon>Puccinia</taxon>
    </lineage>
</organism>
<comment type="caution">
    <text evidence="1">The sequence shown here is derived from an EMBL/GenBank/DDBJ whole genome shotgun (WGS) entry which is preliminary data.</text>
</comment>
<dbReference type="Proteomes" id="UP001060170">
    <property type="component" value="Chromosome 2"/>
</dbReference>
<protein>
    <submittedName>
        <fullName evidence="1">Uncharacterized protein</fullName>
    </submittedName>
</protein>
<evidence type="ECO:0000313" key="1">
    <source>
        <dbReference type="EMBL" id="KAI7961272.1"/>
    </source>
</evidence>